<evidence type="ECO:0000256" key="2">
    <source>
        <dbReference type="ARBA" id="ARBA00022679"/>
    </source>
</evidence>
<dbReference type="Pfam" id="PF03808">
    <property type="entry name" value="Glyco_tran_WecG"/>
    <property type="match status" value="1"/>
</dbReference>
<protein>
    <submittedName>
        <fullName evidence="3">Glycosyl transferase, WecB/TagA/CpsF family protein</fullName>
    </submittedName>
</protein>
<dbReference type="AlphaFoldDB" id="K2BUH3"/>
<name>K2BUH3_9BACT</name>
<comment type="caution">
    <text evidence="3">The sequence shown here is derived from an EMBL/GenBank/DDBJ whole genome shotgun (WGS) entry which is preliminary data.</text>
</comment>
<dbReference type="InterPro" id="IPR004629">
    <property type="entry name" value="WecG_TagA_CpsF"/>
</dbReference>
<dbReference type="PANTHER" id="PTHR34136">
    <property type="match status" value="1"/>
</dbReference>
<keyword evidence="1" id="KW-0328">Glycosyltransferase</keyword>
<evidence type="ECO:0000313" key="3">
    <source>
        <dbReference type="EMBL" id="EKD65904.1"/>
    </source>
</evidence>
<reference evidence="3" key="1">
    <citation type="journal article" date="2012" name="Science">
        <title>Fermentation, hydrogen, and sulfur metabolism in multiple uncultivated bacterial phyla.</title>
        <authorList>
            <person name="Wrighton K.C."/>
            <person name="Thomas B.C."/>
            <person name="Sharon I."/>
            <person name="Miller C.S."/>
            <person name="Castelle C.J."/>
            <person name="VerBerkmoes N.C."/>
            <person name="Wilkins M.J."/>
            <person name="Hettich R.L."/>
            <person name="Lipton M.S."/>
            <person name="Williams K.H."/>
            <person name="Long P.E."/>
            <person name="Banfield J.F."/>
        </authorList>
    </citation>
    <scope>NUCLEOTIDE SEQUENCE [LARGE SCALE GENOMIC DNA]</scope>
</reference>
<gene>
    <name evidence="3" type="ORF">ACD_49C00077G0032</name>
</gene>
<proteinExistence type="predicted"/>
<evidence type="ECO:0000256" key="1">
    <source>
        <dbReference type="ARBA" id="ARBA00022676"/>
    </source>
</evidence>
<keyword evidence="2 3" id="KW-0808">Transferase</keyword>
<organism evidence="3">
    <name type="scientific">uncultured bacterium</name>
    <name type="common">gcode 4</name>
    <dbReference type="NCBI Taxonomy" id="1234023"/>
    <lineage>
        <taxon>Bacteria</taxon>
        <taxon>environmental samples</taxon>
    </lineage>
</organism>
<accession>K2BUH3</accession>
<dbReference type="EMBL" id="AMFJ01021663">
    <property type="protein sequence ID" value="EKD65904.1"/>
    <property type="molecule type" value="Genomic_DNA"/>
</dbReference>
<sequence length="275" mass="33800">MKIFWLHLVHLEYKKFFNEIKDSQEKLAIFTPNPEILLLAKEDENFRKILEKWDYLVPDWIGIWAGYQILDNGKWKLLNTLLIPYYWVNLFIKRKALYKKYWERIIWSILTRDLVEYANLKWKWVTIIDKFQAPGNWWDNLKIERQKVMARDLKKKYPNSAFHYYIYKEENKDEIIEEINKTDDVYLFSTQWAKVQETTISQILPKLEKIKVAIWVGWSFDYILNFKKRAPKLIVALWLEWLWRLILHPMRMSKRIWRALIVFLYEVIKSKNSSK</sequence>
<dbReference type="GO" id="GO:0016758">
    <property type="term" value="F:hexosyltransferase activity"/>
    <property type="evidence" value="ECO:0007669"/>
    <property type="project" value="TreeGrafter"/>
</dbReference>
<dbReference type="PANTHER" id="PTHR34136:SF1">
    <property type="entry name" value="UDP-N-ACETYL-D-MANNOSAMINURONIC ACID TRANSFERASE"/>
    <property type="match status" value="1"/>
</dbReference>